<dbReference type="SUPFAM" id="SSF52058">
    <property type="entry name" value="L domain-like"/>
    <property type="match status" value="1"/>
</dbReference>
<dbReference type="HOGENOM" id="CLU_1498766_0_0_1"/>
<evidence type="ECO:0008006" key="4">
    <source>
        <dbReference type="Google" id="ProtNLM"/>
    </source>
</evidence>
<dbReference type="Gene3D" id="3.80.10.10">
    <property type="entry name" value="Ribonuclease Inhibitor"/>
    <property type="match status" value="1"/>
</dbReference>
<dbReference type="Gramene" id="ONI16923">
    <property type="protein sequence ID" value="ONI16923"/>
    <property type="gene ID" value="PRUPE_3G130200"/>
</dbReference>
<accession>M5VSZ9</accession>
<dbReference type="EMBL" id="CM007653">
    <property type="protein sequence ID" value="ONI16923.1"/>
    <property type="molecule type" value="Genomic_DNA"/>
</dbReference>
<protein>
    <recommendedName>
        <fullName evidence="4">NB-ARC domain-containing protein</fullName>
    </recommendedName>
</protein>
<name>M5VSZ9_PRUPE</name>
<evidence type="ECO:0000313" key="2">
    <source>
        <dbReference type="EMBL" id="ONI16923.1"/>
    </source>
</evidence>
<sequence>MRVHSLVVKLKRRFLLLDSSKEGCTKMHGIVRSVIAISIAAQDVDVFMVQGQAEYRTWQIKPTCKQYIVVSLNAVNIDDCILKDGLEYQKLELLQLENSKISEFALQSMLKGMKLMVLSFIHTSFSELSTSIRVLRYLRTLSLDDCTLGDLSSIGKFENLEILSFARTDIKVLPREVADL</sequence>
<dbReference type="PANTHER" id="PTHR33463:SF203">
    <property type="entry name" value="AAA+ ATPASE DOMAIN-CONTAINING PROTEIN"/>
    <property type="match status" value="1"/>
</dbReference>
<proteinExistence type="predicted"/>
<reference evidence="2 3" key="1">
    <citation type="journal article" date="2013" name="Nat. Genet.">
        <title>The high-quality draft genome of peach (Prunus persica) identifies unique patterns of genetic diversity, domestication and genome evolution.</title>
        <authorList>
            <consortium name="International Peach Genome Initiative"/>
            <person name="Verde I."/>
            <person name="Abbott A.G."/>
            <person name="Scalabrin S."/>
            <person name="Jung S."/>
            <person name="Shu S."/>
            <person name="Marroni F."/>
            <person name="Zhebentyayeva T."/>
            <person name="Dettori M.T."/>
            <person name="Grimwood J."/>
            <person name="Cattonaro F."/>
            <person name="Zuccolo A."/>
            <person name="Rossini L."/>
            <person name="Jenkins J."/>
            <person name="Vendramin E."/>
            <person name="Meisel L.A."/>
            <person name="Decroocq V."/>
            <person name="Sosinski B."/>
            <person name="Prochnik S."/>
            <person name="Mitros T."/>
            <person name="Policriti A."/>
            <person name="Cipriani G."/>
            <person name="Dondini L."/>
            <person name="Ficklin S."/>
            <person name="Goodstein D.M."/>
            <person name="Xuan P."/>
            <person name="Del Fabbro C."/>
            <person name="Aramini V."/>
            <person name="Copetti D."/>
            <person name="Gonzalez S."/>
            <person name="Horner D.S."/>
            <person name="Falchi R."/>
            <person name="Lucas S."/>
            <person name="Mica E."/>
            <person name="Maldonado J."/>
            <person name="Lazzari B."/>
            <person name="Bielenberg D."/>
            <person name="Pirona R."/>
            <person name="Miculan M."/>
            <person name="Barakat A."/>
            <person name="Testolin R."/>
            <person name="Stella A."/>
            <person name="Tartarini S."/>
            <person name="Tonutti P."/>
            <person name="Arus P."/>
            <person name="Orellana A."/>
            <person name="Wells C."/>
            <person name="Main D."/>
            <person name="Vizzotto G."/>
            <person name="Silva H."/>
            <person name="Salamini F."/>
            <person name="Schmutz J."/>
            <person name="Morgante M."/>
            <person name="Rokhsar D.S."/>
        </authorList>
    </citation>
    <scope>NUCLEOTIDE SEQUENCE [LARGE SCALE GENOMIC DNA]</scope>
    <source>
        <strain evidence="3">cv. Nemared</strain>
    </source>
</reference>
<keyword evidence="1" id="KW-0611">Plant defense</keyword>
<dbReference type="OMA" id="VEGPNCE"/>
<gene>
    <name evidence="2" type="ORF">PRUPE_3G130200</name>
</gene>
<dbReference type="InterPro" id="IPR032675">
    <property type="entry name" value="LRR_dom_sf"/>
</dbReference>
<dbReference type="PANTHER" id="PTHR33463">
    <property type="entry name" value="NB-ARC DOMAIN-CONTAINING PROTEIN-RELATED"/>
    <property type="match status" value="1"/>
</dbReference>
<organism evidence="2 3">
    <name type="scientific">Prunus persica</name>
    <name type="common">Peach</name>
    <name type="synonym">Amygdalus persica</name>
    <dbReference type="NCBI Taxonomy" id="3760"/>
    <lineage>
        <taxon>Eukaryota</taxon>
        <taxon>Viridiplantae</taxon>
        <taxon>Streptophyta</taxon>
        <taxon>Embryophyta</taxon>
        <taxon>Tracheophyta</taxon>
        <taxon>Spermatophyta</taxon>
        <taxon>Magnoliopsida</taxon>
        <taxon>eudicotyledons</taxon>
        <taxon>Gunneridae</taxon>
        <taxon>Pentapetalae</taxon>
        <taxon>rosids</taxon>
        <taxon>fabids</taxon>
        <taxon>Rosales</taxon>
        <taxon>Rosaceae</taxon>
        <taxon>Amygdaloideae</taxon>
        <taxon>Amygdaleae</taxon>
        <taxon>Prunus</taxon>
    </lineage>
</organism>
<dbReference type="InterPro" id="IPR050905">
    <property type="entry name" value="Plant_NBS-LRR"/>
</dbReference>
<evidence type="ECO:0000256" key="1">
    <source>
        <dbReference type="ARBA" id="ARBA00022821"/>
    </source>
</evidence>
<dbReference type="AlphaFoldDB" id="M5VSZ9"/>
<keyword evidence="3" id="KW-1185">Reference proteome</keyword>
<evidence type="ECO:0000313" key="3">
    <source>
        <dbReference type="Proteomes" id="UP000006882"/>
    </source>
</evidence>
<dbReference type="Proteomes" id="UP000006882">
    <property type="component" value="Chromosome G3"/>
</dbReference>